<organism evidence="2 3">
    <name type="scientific">Phytophthora infestans</name>
    <name type="common">Potato late blight agent</name>
    <name type="synonym">Botrytis infestans</name>
    <dbReference type="NCBI Taxonomy" id="4787"/>
    <lineage>
        <taxon>Eukaryota</taxon>
        <taxon>Sar</taxon>
        <taxon>Stramenopiles</taxon>
        <taxon>Oomycota</taxon>
        <taxon>Peronosporomycetes</taxon>
        <taxon>Peronosporales</taxon>
        <taxon>Peronosporaceae</taxon>
        <taxon>Phytophthora</taxon>
    </lineage>
</organism>
<proteinExistence type="predicted"/>
<name>A0A8S9TG76_PHYIN</name>
<accession>A0A8S9TG76</accession>
<dbReference type="AlphaFoldDB" id="A0A8S9TG76"/>
<evidence type="ECO:0000313" key="3">
    <source>
        <dbReference type="Proteomes" id="UP000704712"/>
    </source>
</evidence>
<protein>
    <submittedName>
        <fullName evidence="2">Uncharacterized protein</fullName>
    </submittedName>
</protein>
<comment type="caution">
    <text evidence="2">The sequence shown here is derived from an EMBL/GenBank/DDBJ whole genome shotgun (WGS) entry which is preliminary data.</text>
</comment>
<reference evidence="2" key="1">
    <citation type="submission" date="2020-03" db="EMBL/GenBank/DDBJ databases">
        <title>Hybrid Assembly of Korean Phytophthora infestans isolates.</title>
        <authorList>
            <person name="Prokchorchik M."/>
            <person name="Lee Y."/>
            <person name="Seo J."/>
            <person name="Cho J.-H."/>
            <person name="Park Y.-E."/>
            <person name="Jang D.-C."/>
            <person name="Im J.-S."/>
            <person name="Choi J.-G."/>
            <person name="Park H.-J."/>
            <person name="Lee G.-B."/>
            <person name="Lee Y.-G."/>
            <person name="Hong S.-Y."/>
            <person name="Cho K."/>
            <person name="Sohn K.H."/>
        </authorList>
    </citation>
    <scope>NUCLEOTIDE SEQUENCE</scope>
    <source>
        <strain evidence="2">KR_2_A2</strain>
    </source>
</reference>
<feature type="region of interest" description="Disordered" evidence="1">
    <location>
        <begin position="1"/>
        <end position="91"/>
    </location>
</feature>
<dbReference type="Proteomes" id="UP000704712">
    <property type="component" value="Unassembled WGS sequence"/>
</dbReference>
<sequence>MLRELITWEQAALPPAVAVTRESSDSPTSGGRRVRRHSRRSAGTAGATSSNAPEDSITATSTATTTSATAARGRSGPETSRSTAPVPKVTTISLVTRGVQRNRARHHHGRRIRAIRAGSGPTLPRELPAKGGTTAATVDGLPVKALLLDIGADASLVVN</sequence>
<evidence type="ECO:0000256" key="1">
    <source>
        <dbReference type="SAM" id="MobiDB-lite"/>
    </source>
</evidence>
<feature type="compositionally biased region" description="Low complexity" evidence="1">
    <location>
        <begin position="41"/>
        <end position="71"/>
    </location>
</feature>
<gene>
    <name evidence="2" type="ORF">GN958_ATG23475</name>
</gene>
<dbReference type="EMBL" id="JAACNO010003285">
    <property type="protein sequence ID" value="KAF4127335.1"/>
    <property type="molecule type" value="Genomic_DNA"/>
</dbReference>
<evidence type="ECO:0000313" key="2">
    <source>
        <dbReference type="EMBL" id="KAF4127335.1"/>
    </source>
</evidence>